<feature type="transmembrane region" description="Helical" evidence="1">
    <location>
        <begin position="110"/>
        <end position="129"/>
    </location>
</feature>
<comment type="caution">
    <text evidence="2">The sequence shown here is derived from an EMBL/GenBank/DDBJ whole genome shotgun (WGS) entry which is preliminary data.</text>
</comment>
<sequence length="149" mass="16349">MVPATVCMITKILVCRKLIAKLINKLVGQQEIVELMLASQIQETKIATTITMHASIHDAVGGTMTLVQSSPATWIFALLSNALIFLLGSPILITGLLLSGIVTVFLLGMITWRGFGLVGFLLVATYFFIVSSKSQNLFFCGVLYLRLWR</sequence>
<feature type="transmembrane region" description="Helical" evidence="1">
    <location>
        <begin position="74"/>
        <end position="98"/>
    </location>
</feature>
<name>A0ABD1MQU1_9FABA</name>
<accession>A0ABD1MQU1</accession>
<dbReference type="AlphaFoldDB" id="A0ABD1MQU1"/>
<proteinExistence type="predicted"/>
<dbReference type="Proteomes" id="UP001603857">
    <property type="component" value="Unassembled WGS sequence"/>
</dbReference>
<evidence type="ECO:0000313" key="3">
    <source>
        <dbReference type="Proteomes" id="UP001603857"/>
    </source>
</evidence>
<evidence type="ECO:0000256" key="1">
    <source>
        <dbReference type="SAM" id="Phobius"/>
    </source>
</evidence>
<organism evidence="2 3">
    <name type="scientific">Flemingia macrophylla</name>
    <dbReference type="NCBI Taxonomy" id="520843"/>
    <lineage>
        <taxon>Eukaryota</taxon>
        <taxon>Viridiplantae</taxon>
        <taxon>Streptophyta</taxon>
        <taxon>Embryophyta</taxon>
        <taxon>Tracheophyta</taxon>
        <taxon>Spermatophyta</taxon>
        <taxon>Magnoliopsida</taxon>
        <taxon>eudicotyledons</taxon>
        <taxon>Gunneridae</taxon>
        <taxon>Pentapetalae</taxon>
        <taxon>rosids</taxon>
        <taxon>fabids</taxon>
        <taxon>Fabales</taxon>
        <taxon>Fabaceae</taxon>
        <taxon>Papilionoideae</taxon>
        <taxon>50 kb inversion clade</taxon>
        <taxon>NPAAA clade</taxon>
        <taxon>indigoferoid/millettioid clade</taxon>
        <taxon>Phaseoleae</taxon>
        <taxon>Flemingia</taxon>
    </lineage>
</organism>
<dbReference type="EMBL" id="JBGMDY010000004">
    <property type="protein sequence ID" value="KAL2338041.1"/>
    <property type="molecule type" value="Genomic_DNA"/>
</dbReference>
<evidence type="ECO:0000313" key="2">
    <source>
        <dbReference type="EMBL" id="KAL2338041.1"/>
    </source>
</evidence>
<keyword evidence="1" id="KW-0812">Transmembrane</keyword>
<keyword evidence="1" id="KW-0472">Membrane</keyword>
<protein>
    <submittedName>
        <fullName evidence="2">Uncharacterized protein</fullName>
    </submittedName>
</protein>
<keyword evidence="1" id="KW-1133">Transmembrane helix</keyword>
<reference evidence="2 3" key="1">
    <citation type="submission" date="2024-08" db="EMBL/GenBank/DDBJ databases">
        <title>Insights into the chromosomal genome structure of Flemingia macrophylla.</title>
        <authorList>
            <person name="Ding Y."/>
            <person name="Zhao Y."/>
            <person name="Bi W."/>
            <person name="Wu M."/>
            <person name="Zhao G."/>
            <person name="Gong Y."/>
            <person name="Li W."/>
            <person name="Zhang P."/>
        </authorList>
    </citation>
    <scope>NUCLEOTIDE SEQUENCE [LARGE SCALE GENOMIC DNA]</scope>
    <source>
        <strain evidence="2">DYQJB</strain>
        <tissue evidence="2">Leaf</tissue>
    </source>
</reference>
<gene>
    <name evidence="2" type="ORF">Fmac_012487</name>
</gene>
<keyword evidence="3" id="KW-1185">Reference proteome</keyword>